<proteinExistence type="predicted"/>
<dbReference type="Proteomes" id="UP001443914">
    <property type="component" value="Unassembled WGS sequence"/>
</dbReference>
<evidence type="ECO:0000313" key="2">
    <source>
        <dbReference type="Proteomes" id="UP001443914"/>
    </source>
</evidence>
<comment type="caution">
    <text evidence="1">The sequence shown here is derived from an EMBL/GenBank/DDBJ whole genome shotgun (WGS) entry which is preliminary data.</text>
</comment>
<dbReference type="AlphaFoldDB" id="A0AAW1IGE2"/>
<gene>
    <name evidence="1" type="ORF">RND81_09G003100</name>
</gene>
<reference evidence="1" key="1">
    <citation type="submission" date="2024-03" db="EMBL/GenBank/DDBJ databases">
        <title>WGS assembly of Saponaria officinalis var. Norfolk2.</title>
        <authorList>
            <person name="Jenkins J."/>
            <person name="Shu S."/>
            <person name="Grimwood J."/>
            <person name="Barry K."/>
            <person name="Goodstein D."/>
            <person name="Schmutz J."/>
            <person name="Leebens-Mack J."/>
            <person name="Osbourn A."/>
        </authorList>
    </citation>
    <scope>NUCLEOTIDE SEQUENCE [LARGE SCALE GENOMIC DNA]</scope>
    <source>
        <strain evidence="1">JIC</strain>
    </source>
</reference>
<dbReference type="EMBL" id="JBDFQZ010000009">
    <property type="protein sequence ID" value="KAK9688679.1"/>
    <property type="molecule type" value="Genomic_DNA"/>
</dbReference>
<protein>
    <submittedName>
        <fullName evidence="1">Uncharacterized protein</fullName>
    </submittedName>
</protein>
<sequence>MLLTTPYYGKAEKVVRELRFSLSTTTRRQPQLAGNHLSVRFPFLISRSSSPTKRHAYAYSNTNCHRQFNQPSRLLLPLVKSAPLPPRHTIPTTRNLPHIHRKPFIIGESSIIIKIRVLRY</sequence>
<organism evidence="1 2">
    <name type="scientific">Saponaria officinalis</name>
    <name type="common">Common soapwort</name>
    <name type="synonym">Lychnis saponaria</name>
    <dbReference type="NCBI Taxonomy" id="3572"/>
    <lineage>
        <taxon>Eukaryota</taxon>
        <taxon>Viridiplantae</taxon>
        <taxon>Streptophyta</taxon>
        <taxon>Embryophyta</taxon>
        <taxon>Tracheophyta</taxon>
        <taxon>Spermatophyta</taxon>
        <taxon>Magnoliopsida</taxon>
        <taxon>eudicotyledons</taxon>
        <taxon>Gunneridae</taxon>
        <taxon>Pentapetalae</taxon>
        <taxon>Caryophyllales</taxon>
        <taxon>Caryophyllaceae</taxon>
        <taxon>Caryophylleae</taxon>
        <taxon>Saponaria</taxon>
    </lineage>
</organism>
<accession>A0AAW1IGE2</accession>
<name>A0AAW1IGE2_SAPOF</name>
<keyword evidence="2" id="KW-1185">Reference proteome</keyword>
<evidence type="ECO:0000313" key="1">
    <source>
        <dbReference type="EMBL" id="KAK9688679.1"/>
    </source>
</evidence>